<dbReference type="GO" id="GO:0005768">
    <property type="term" value="C:endosome"/>
    <property type="evidence" value="ECO:0007669"/>
    <property type="project" value="TreeGrafter"/>
</dbReference>
<dbReference type="FunFam" id="1.25.40.90:FF:000006">
    <property type="entry name" value="Clathrin interactor 1"/>
    <property type="match status" value="1"/>
</dbReference>
<dbReference type="PROSITE" id="PS50942">
    <property type="entry name" value="ENTH"/>
    <property type="match status" value="1"/>
</dbReference>
<dbReference type="GO" id="GO:0005543">
    <property type="term" value="F:phospholipid binding"/>
    <property type="evidence" value="ECO:0007669"/>
    <property type="project" value="TreeGrafter"/>
</dbReference>
<feature type="compositionally biased region" description="Low complexity" evidence="6">
    <location>
        <begin position="495"/>
        <end position="504"/>
    </location>
</feature>
<reference evidence="8 9" key="1">
    <citation type="submission" date="2017-04" db="EMBL/GenBank/DDBJ databases">
        <title>Genome Sequence of the Model Brown-Rot Fungus Postia placenta SB12.</title>
        <authorList>
            <consortium name="DOE Joint Genome Institute"/>
            <person name="Gaskell J."/>
            <person name="Kersten P."/>
            <person name="Larrondo L.F."/>
            <person name="Canessa P."/>
            <person name="Martinez D."/>
            <person name="Hibbett D."/>
            <person name="Schmoll M."/>
            <person name="Kubicek C.P."/>
            <person name="Martinez A.T."/>
            <person name="Yadav J."/>
            <person name="Master E."/>
            <person name="Magnuson J.K."/>
            <person name="James T."/>
            <person name="Yaver D."/>
            <person name="Berka R."/>
            <person name="Labutti K."/>
            <person name="Lipzen A."/>
            <person name="Aerts A."/>
            <person name="Barry K."/>
            <person name="Henrissat B."/>
            <person name="Blanchette R."/>
            <person name="Grigoriev I."/>
            <person name="Cullen D."/>
        </authorList>
    </citation>
    <scope>NUCLEOTIDE SEQUENCE [LARGE SCALE GENOMIC DNA]</scope>
    <source>
        <strain evidence="8 9">MAD-698-R-SB12</strain>
    </source>
</reference>
<comment type="subcellular location">
    <subcellularLocation>
        <location evidence="1">Cytoplasm</location>
    </subcellularLocation>
</comment>
<dbReference type="InterPro" id="IPR003903">
    <property type="entry name" value="UIM_dom"/>
</dbReference>
<accession>A0A1X6NDZ4</accession>
<feature type="region of interest" description="Disordered" evidence="6">
    <location>
        <begin position="161"/>
        <end position="193"/>
    </location>
</feature>
<evidence type="ECO:0000256" key="2">
    <source>
        <dbReference type="ARBA" id="ARBA00010130"/>
    </source>
</evidence>
<evidence type="ECO:0000256" key="4">
    <source>
        <dbReference type="ARBA" id="ARBA00022553"/>
    </source>
</evidence>
<dbReference type="GO" id="GO:0030125">
    <property type="term" value="C:clathrin vesicle coat"/>
    <property type="evidence" value="ECO:0007669"/>
    <property type="project" value="TreeGrafter"/>
</dbReference>
<dbReference type="SMART" id="SM00726">
    <property type="entry name" value="UIM"/>
    <property type="match status" value="2"/>
</dbReference>
<dbReference type="CDD" id="cd16991">
    <property type="entry name" value="ENTH_Ent1_Ent2"/>
    <property type="match status" value="1"/>
</dbReference>
<feature type="compositionally biased region" description="Low complexity" evidence="6">
    <location>
        <begin position="366"/>
        <end position="387"/>
    </location>
</feature>
<dbReference type="OrthoDB" id="4033880at2759"/>
<dbReference type="SMART" id="SM00273">
    <property type="entry name" value="ENTH"/>
    <property type="match status" value="1"/>
</dbReference>
<evidence type="ECO:0000313" key="9">
    <source>
        <dbReference type="Proteomes" id="UP000194127"/>
    </source>
</evidence>
<feature type="compositionally biased region" description="Polar residues" evidence="6">
    <location>
        <begin position="430"/>
        <end position="442"/>
    </location>
</feature>
<comment type="similarity">
    <text evidence="2">Belongs to the epsin family.</text>
</comment>
<feature type="region of interest" description="Disordered" evidence="6">
    <location>
        <begin position="406"/>
        <end position="446"/>
    </location>
</feature>
<proteinExistence type="inferred from homology"/>
<dbReference type="Gene3D" id="1.25.40.90">
    <property type="match status" value="1"/>
</dbReference>
<evidence type="ECO:0000256" key="5">
    <source>
        <dbReference type="ARBA" id="ARBA00023121"/>
    </source>
</evidence>
<keyword evidence="9" id="KW-1185">Reference proteome</keyword>
<dbReference type="PANTHER" id="PTHR12276:SF110">
    <property type="entry name" value="EPSIN-1-RELATED"/>
    <property type="match status" value="1"/>
</dbReference>
<name>A0A1X6NDZ4_9APHY</name>
<dbReference type="EMBL" id="KZ110591">
    <property type="protein sequence ID" value="OSX66867.1"/>
    <property type="molecule type" value="Genomic_DNA"/>
</dbReference>
<dbReference type="GO" id="GO:0030276">
    <property type="term" value="F:clathrin binding"/>
    <property type="evidence" value="ECO:0007669"/>
    <property type="project" value="TreeGrafter"/>
</dbReference>
<dbReference type="SUPFAM" id="SSF48464">
    <property type="entry name" value="ENTH/VHS domain"/>
    <property type="match status" value="1"/>
</dbReference>
<keyword evidence="3" id="KW-0963">Cytoplasm</keyword>
<dbReference type="PROSITE" id="PS50330">
    <property type="entry name" value="UIM"/>
    <property type="match status" value="2"/>
</dbReference>
<dbReference type="GO" id="GO:0006897">
    <property type="term" value="P:endocytosis"/>
    <property type="evidence" value="ECO:0007669"/>
    <property type="project" value="TreeGrafter"/>
</dbReference>
<evidence type="ECO:0000256" key="1">
    <source>
        <dbReference type="ARBA" id="ARBA00004496"/>
    </source>
</evidence>
<dbReference type="GO" id="GO:0005886">
    <property type="term" value="C:plasma membrane"/>
    <property type="evidence" value="ECO:0007669"/>
    <property type="project" value="TreeGrafter"/>
</dbReference>
<evidence type="ECO:0000256" key="6">
    <source>
        <dbReference type="SAM" id="MobiDB-lite"/>
    </source>
</evidence>
<organism evidence="8 9">
    <name type="scientific">Postia placenta MAD-698-R-SB12</name>
    <dbReference type="NCBI Taxonomy" id="670580"/>
    <lineage>
        <taxon>Eukaryota</taxon>
        <taxon>Fungi</taxon>
        <taxon>Dikarya</taxon>
        <taxon>Basidiomycota</taxon>
        <taxon>Agaricomycotina</taxon>
        <taxon>Agaricomycetes</taxon>
        <taxon>Polyporales</taxon>
        <taxon>Adustoporiaceae</taxon>
        <taxon>Rhodonia</taxon>
    </lineage>
</organism>
<dbReference type="InterPro" id="IPR008942">
    <property type="entry name" value="ENTH_VHS"/>
</dbReference>
<dbReference type="GO" id="GO:0007015">
    <property type="term" value="P:actin filament organization"/>
    <property type="evidence" value="ECO:0007669"/>
    <property type="project" value="TreeGrafter"/>
</dbReference>
<feature type="region of interest" description="Disordered" evidence="6">
    <location>
        <begin position="364"/>
        <end position="394"/>
    </location>
</feature>
<dbReference type="RefSeq" id="XP_024343661.1">
    <property type="nucleotide sequence ID" value="XM_024483892.1"/>
</dbReference>
<dbReference type="Pfam" id="PF01417">
    <property type="entry name" value="ENTH"/>
    <property type="match status" value="1"/>
</dbReference>
<evidence type="ECO:0000259" key="7">
    <source>
        <dbReference type="PROSITE" id="PS50942"/>
    </source>
</evidence>
<dbReference type="GeneID" id="36328841"/>
<gene>
    <name evidence="8" type="ORF">POSPLADRAFT_1129865</name>
</gene>
<feature type="region of interest" description="Disordered" evidence="6">
    <location>
        <begin position="483"/>
        <end position="511"/>
    </location>
</feature>
<keyword evidence="4" id="KW-0597">Phosphoprotein</keyword>
<keyword evidence="5" id="KW-0446">Lipid-binding</keyword>
<dbReference type="Proteomes" id="UP000194127">
    <property type="component" value="Unassembled WGS sequence"/>
</dbReference>
<dbReference type="InterPro" id="IPR013809">
    <property type="entry name" value="ENTH"/>
</dbReference>
<evidence type="ECO:0000256" key="3">
    <source>
        <dbReference type="ARBA" id="ARBA00022490"/>
    </source>
</evidence>
<dbReference type="STRING" id="670580.A0A1X6NDZ4"/>
<feature type="domain" description="ENTH" evidence="7">
    <location>
        <begin position="19"/>
        <end position="151"/>
    </location>
</feature>
<protein>
    <recommendedName>
        <fullName evidence="7">ENTH domain-containing protein</fullName>
    </recommendedName>
</protein>
<dbReference type="PANTHER" id="PTHR12276">
    <property type="entry name" value="EPSIN/ENT-RELATED"/>
    <property type="match status" value="1"/>
</dbReference>
<dbReference type="AlphaFoldDB" id="A0A1X6NDZ4"/>
<feature type="compositionally biased region" description="Polar residues" evidence="6">
    <location>
        <begin position="484"/>
        <end position="494"/>
    </location>
</feature>
<sequence>MATATLSHYGKGALRVAKNYTKGYSHTQTKVRDVTSNDPWPSSGRQMHEIAQLTYNQEDFIEIMEVLDKRLNDKGKNWRHVFKSLTLLDYLLHTGSKNVIAYFKDNLYVVKTLREFQYIDEHEVDVGANVRQKAKDIVNLLQDDSRLGHERRTRAQMYERLAHPRSSADSDITDDENVAGRSTAIRRGPDVEDEDLRRAIEESKRTLNRDLTTAEERDLQRAIQLSKEEEERRAKAVADSSLILFDENGRQQPAPQPPAPLIDATLPLQYAATGIQPQYTAMPLQPQFTSFNPFQHQVEQEMMQAAYLQQQQQWALQQQALQQAHNFAQQQAQQEEWLRQQQVLQTQPQWPVVAQPTGVRMGSNNPFASALASSSSSPPRAIASAGPQLQQPTSSVRFNLTGTYAQRQNAASAPPSAFHEQPLRSPPTQPLTGTTGAPSSKADQQHSHLASLFANRADDGIDTFGNIGPLRFMSTEAGRVVAQKTGTASHNPFLQQQPSQQSQSDETLIQL</sequence>
<evidence type="ECO:0000313" key="8">
    <source>
        <dbReference type="EMBL" id="OSX66867.1"/>
    </source>
</evidence>